<dbReference type="InterPro" id="IPR001029">
    <property type="entry name" value="Flagellin_N"/>
</dbReference>
<dbReference type="InterPro" id="IPR001492">
    <property type="entry name" value="Flagellin"/>
</dbReference>
<comment type="function">
    <text evidence="3">Flagellin is the subunit protein which polymerizes to form the filaments of bacterial flagella.</text>
</comment>
<reference evidence="6" key="1">
    <citation type="submission" date="2022-03" db="EMBL/GenBank/DDBJ databases">
        <title>Fererhizobium litorale gen. nov., sp. nov., isolated from sandy sediments of the Sea of Japan seashore.</title>
        <authorList>
            <person name="Romanenko L."/>
            <person name="Kurilenko V."/>
            <person name="Otstavnykh N."/>
            <person name="Svetashev V."/>
            <person name="Tekutyeva L."/>
            <person name="Isaeva M."/>
            <person name="Mikhailov V."/>
        </authorList>
    </citation>
    <scope>NUCLEOTIDE SEQUENCE</scope>
    <source>
        <strain evidence="6">KMM 9576</strain>
    </source>
</reference>
<sequence length="348" mass="36992">MKTSFVSNLTLQNSMRLTIARAQTEVLKLREESVTGRFSDVGVALGVKTSRSLNLQGDLARMESLISTNALTTQRLSASQGALTLMSDAANKANEALIALSGSEGASELDVAKQTFADAISIFTAAANTSFAGEYLFAGINTDVMPFNDYLAEPASPAKAAFDTAFADFMTTNGYATPADIPAAAMQTFISDLEASFMGAGWDDWSNASDQNMTSRISNTEVVQSSTNANAEGMRKFALGAVIGYELLSLGLSDETRKTVSDSALAYIGEGITGVDAERTTLGISQARVKQANTSLEAQKTILTTGIRDLESVDTYEAATRLNTLETQLSLAYTLTSKLQSMSLLNYL</sequence>
<keyword evidence="6" id="KW-0966">Cell projection</keyword>
<dbReference type="Pfam" id="PF00669">
    <property type="entry name" value="Flagellin_N"/>
    <property type="match status" value="1"/>
</dbReference>
<evidence type="ECO:0000259" key="5">
    <source>
        <dbReference type="Pfam" id="PF00700"/>
    </source>
</evidence>
<dbReference type="EMBL" id="JALDYZ010000004">
    <property type="protein sequence ID" value="MDI7922304.1"/>
    <property type="molecule type" value="Genomic_DNA"/>
</dbReference>
<keyword evidence="6" id="KW-0282">Flagellum</keyword>
<comment type="caution">
    <text evidence="6">The sequence shown here is derived from an EMBL/GenBank/DDBJ whole genome shotgun (WGS) entry which is preliminary data.</text>
</comment>
<evidence type="ECO:0000313" key="6">
    <source>
        <dbReference type="EMBL" id="MDI7922304.1"/>
    </source>
</evidence>
<dbReference type="PANTHER" id="PTHR42792">
    <property type="entry name" value="FLAGELLIN"/>
    <property type="match status" value="1"/>
</dbReference>
<dbReference type="NCBIfam" id="NF004669">
    <property type="entry name" value="PRK06008.1"/>
    <property type="match status" value="1"/>
</dbReference>
<evidence type="ECO:0000256" key="2">
    <source>
        <dbReference type="ARBA" id="ARBA00023143"/>
    </source>
</evidence>
<dbReference type="PANTHER" id="PTHR42792:SF1">
    <property type="entry name" value="FLAGELLAR HOOK-ASSOCIATED PROTEIN 3"/>
    <property type="match status" value="1"/>
</dbReference>
<evidence type="ECO:0000259" key="4">
    <source>
        <dbReference type="Pfam" id="PF00669"/>
    </source>
</evidence>
<proteinExistence type="inferred from homology"/>
<dbReference type="Proteomes" id="UP001161580">
    <property type="component" value="Unassembled WGS sequence"/>
</dbReference>
<protein>
    <recommendedName>
        <fullName evidence="3">Flagellin</fullName>
    </recommendedName>
</protein>
<accession>A0AAE3U3T8</accession>
<dbReference type="Gene3D" id="1.20.1330.10">
    <property type="entry name" value="f41 fragment of flagellin, N-terminal domain"/>
    <property type="match status" value="1"/>
</dbReference>
<feature type="domain" description="Flagellin N-terminal" evidence="4">
    <location>
        <begin position="6"/>
        <end position="142"/>
    </location>
</feature>
<feature type="domain" description="Flagellin C-terminal" evidence="5">
    <location>
        <begin position="265"/>
        <end position="348"/>
    </location>
</feature>
<dbReference type="InterPro" id="IPR046358">
    <property type="entry name" value="Flagellin_C"/>
</dbReference>
<comment type="similarity">
    <text evidence="1 3">Belongs to the bacterial flagellin family.</text>
</comment>
<organism evidence="6 7">
    <name type="scientific">Ferirhizobium litorale</name>
    <dbReference type="NCBI Taxonomy" id="2927786"/>
    <lineage>
        <taxon>Bacteria</taxon>
        <taxon>Pseudomonadati</taxon>
        <taxon>Pseudomonadota</taxon>
        <taxon>Alphaproteobacteria</taxon>
        <taxon>Hyphomicrobiales</taxon>
        <taxon>Rhizobiaceae</taxon>
        <taxon>Ferirhizobium</taxon>
    </lineage>
</organism>
<dbReference type="RefSeq" id="WP_311787754.1">
    <property type="nucleotide sequence ID" value="NZ_JALDYY010000011.1"/>
</dbReference>
<comment type="subcellular location">
    <subcellularLocation>
        <location evidence="3">Secreted</location>
    </subcellularLocation>
    <subcellularLocation>
        <location evidence="3">Bacterial flagellum</location>
    </subcellularLocation>
</comment>
<keyword evidence="6" id="KW-0969">Cilium</keyword>
<keyword evidence="3" id="KW-0964">Secreted</keyword>
<gene>
    <name evidence="6" type="ORF">MRS75_09425</name>
</gene>
<keyword evidence="7" id="KW-1185">Reference proteome</keyword>
<evidence type="ECO:0000256" key="1">
    <source>
        <dbReference type="ARBA" id="ARBA00005709"/>
    </source>
</evidence>
<name>A0AAE3U3T8_9HYPH</name>
<evidence type="ECO:0000256" key="3">
    <source>
        <dbReference type="RuleBase" id="RU362073"/>
    </source>
</evidence>
<dbReference type="GO" id="GO:0005576">
    <property type="term" value="C:extracellular region"/>
    <property type="evidence" value="ECO:0007669"/>
    <property type="project" value="UniProtKB-SubCell"/>
</dbReference>
<dbReference type="Pfam" id="PF00700">
    <property type="entry name" value="Flagellin_C"/>
    <property type="match status" value="1"/>
</dbReference>
<keyword evidence="2 3" id="KW-0975">Bacterial flagellum</keyword>
<dbReference type="AlphaFoldDB" id="A0AAE3U3T8"/>
<dbReference type="GO" id="GO:0005198">
    <property type="term" value="F:structural molecule activity"/>
    <property type="evidence" value="ECO:0007669"/>
    <property type="project" value="UniProtKB-UniRule"/>
</dbReference>
<dbReference type="GO" id="GO:0009288">
    <property type="term" value="C:bacterial-type flagellum"/>
    <property type="evidence" value="ECO:0007669"/>
    <property type="project" value="UniProtKB-SubCell"/>
</dbReference>
<evidence type="ECO:0000313" key="7">
    <source>
        <dbReference type="Proteomes" id="UP001161580"/>
    </source>
</evidence>
<dbReference type="SUPFAM" id="SSF64518">
    <property type="entry name" value="Phase 1 flagellin"/>
    <property type="match status" value="1"/>
</dbReference>